<name>G4RMC9_THETK</name>
<proteinExistence type="predicted"/>
<dbReference type="PANTHER" id="PTHR43067:SF3">
    <property type="entry name" value="MALTOSE ABC TRANSPORTER, ATP-BINDING PROTEIN"/>
    <property type="match status" value="1"/>
</dbReference>
<dbReference type="GeneID" id="11263092"/>
<dbReference type="FunFam" id="3.40.50.300:FF:000016">
    <property type="entry name" value="Oligopeptide ABC transporter ATP-binding component"/>
    <property type="match status" value="1"/>
</dbReference>
<dbReference type="InterPro" id="IPR003593">
    <property type="entry name" value="AAA+_ATPase"/>
</dbReference>
<gene>
    <name evidence="5" type="primary">dppD</name>
    <name evidence="5" type="ordered locus">TTX_0086</name>
</gene>
<dbReference type="SMART" id="SM00382">
    <property type="entry name" value="AAA"/>
    <property type="match status" value="1"/>
</dbReference>
<dbReference type="AlphaFoldDB" id="G4RMC9"/>
<dbReference type="OrthoDB" id="18209at2157"/>
<dbReference type="Proteomes" id="UP000002654">
    <property type="component" value="Chromosome"/>
</dbReference>
<evidence type="ECO:0000313" key="6">
    <source>
        <dbReference type="Proteomes" id="UP000002654"/>
    </source>
</evidence>
<reference evidence="5 6" key="1">
    <citation type="journal article" date="2011" name="PLoS ONE">
        <title>The complete genome sequence of Thermoproteus tenax: a physiologically versatile member of the Crenarchaeota.</title>
        <authorList>
            <person name="Siebers B."/>
            <person name="Zaparty M."/>
            <person name="Raddatz G."/>
            <person name="Tjaden B."/>
            <person name="Albers S.V."/>
            <person name="Bell S.D."/>
            <person name="Blombach F."/>
            <person name="Kletzin A."/>
            <person name="Kyrpides N."/>
            <person name="Lanz C."/>
            <person name="Plagens A."/>
            <person name="Rampp M."/>
            <person name="Rosinus A."/>
            <person name="von Jan M."/>
            <person name="Makarova K.S."/>
            <person name="Klenk H.P."/>
            <person name="Schuster S.C."/>
            <person name="Hensel R."/>
        </authorList>
    </citation>
    <scope>NUCLEOTIDE SEQUENCE [LARGE SCALE GENOMIC DNA]</scope>
    <source>
        <strain evidence="6">ATCC 35583 / DSM 2078 / JCM 9277 / NBRC 100435 / Kra 1</strain>
    </source>
</reference>
<dbReference type="STRING" id="768679.TTX_0086"/>
<evidence type="ECO:0000256" key="3">
    <source>
        <dbReference type="ARBA" id="ARBA00022840"/>
    </source>
</evidence>
<evidence type="ECO:0000256" key="1">
    <source>
        <dbReference type="ARBA" id="ARBA00022448"/>
    </source>
</evidence>
<dbReference type="PaxDb" id="768679-TTX_0086"/>
<dbReference type="KEGG" id="ttn:TTX_0086"/>
<keyword evidence="1" id="KW-0813">Transport</keyword>
<dbReference type="GO" id="GO:0005524">
    <property type="term" value="F:ATP binding"/>
    <property type="evidence" value="ECO:0007669"/>
    <property type="project" value="UniProtKB-KW"/>
</dbReference>
<protein>
    <submittedName>
        <fullName evidence="5">Peptide ABC transporter, ATP-binding protein</fullName>
    </submittedName>
</protein>
<organism evidence="5 6">
    <name type="scientific">Thermoproteus tenax (strain ATCC 35583 / DSM 2078 / JCM 9277 / NBRC 100435 / Kra 1)</name>
    <dbReference type="NCBI Taxonomy" id="768679"/>
    <lineage>
        <taxon>Archaea</taxon>
        <taxon>Thermoproteota</taxon>
        <taxon>Thermoprotei</taxon>
        <taxon>Thermoproteales</taxon>
        <taxon>Thermoproteaceae</taxon>
        <taxon>Thermoproteus</taxon>
    </lineage>
</organism>
<dbReference type="RefSeq" id="WP_014126018.1">
    <property type="nucleotide sequence ID" value="NC_016070.1"/>
</dbReference>
<dbReference type="eggNOG" id="arCOG00181">
    <property type="taxonomic scope" value="Archaea"/>
</dbReference>
<dbReference type="EMBL" id="FN869859">
    <property type="protein sequence ID" value="CCC80760.1"/>
    <property type="molecule type" value="Genomic_DNA"/>
</dbReference>
<dbReference type="PANTHER" id="PTHR43067">
    <property type="entry name" value="OLIGOPEPTIDE/DIPEPTIDE ABC TRANSPORTER, ATPASE SUBUNIT"/>
    <property type="match status" value="1"/>
</dbReference>
<dbReference type="Gene3D" id="3.40.50.300">
    <property type="entry name" value="P-loop containing nucleotide triphosphate hydrolases"/>
    <property type="match status" value="1"/>
</dbReference>
<dbReference type="GO" id="GO:0016887">
    <property type="term" value="F:ATP hydrolysis activity"/>
    <property type="evidence" value="ECO:0007669"/>
    <property type="project" value="InterPro"/>
</dbReference>
<keyword evidence="6" id="KW-1185">Reference proteome</keyword>
<dbReference type="Pfam" id="PF00005">
    <property type="entry name" value="ABC_tran"/>
    <property type="match status" value="1"/>
</dbReference>
<dbReference type="InterPro" id="IPR027417">
    <property type="entry name" value="P-loop_NTPase"/>
</dbReference>
<dbReference type="PROSITE" id="PS00211">
    <property type="entry name" value="ABC_TRANSPORTER_1"/>
    <property type="match status" value="1"/>
</dbReference>
<feature type="domain" description="ABC transporter" evidence="4">
    <location>
        <begin position="7"/>
        <end position="256"/>
    </location>
</feature>
<evidence type="ECO:0000313" key="5">
    <source>
        <dbReference type="EMBL" id="CCC80760.1"/>
    </source>
</evidence>
<dbReference type="InterPro" id="IPR017871">
    <property type="entry name" value="ABC_transporter-like_CS"/>
</dbReference>
<dbReference type="HOGENOM" id="CLU_000604_1_23_2"/>
<accession>G4RMC9</accession>
<dbReference type="NCBIfam" id="TIGR01727">
    <property type="entry name" value="oligo_HPY"/>
    <property type="match status" value="1"/>
</dbReference>
<evidence type="ECO:0000256" key="2">
    <source>
        <dbReference type="ARBA" id="ARBA00022741"/>
    </source>
</evidence>
<keyword evidence="3 5" id="KW-0067">ATP-binding</keyword>
<dbReference type="GO" id="GO:0015833">
    <property type="term" value="P:peptide transport"/>
    <property type="evidence" value="ECO:0007669"/>
    <property type="project" value="InterPro"/>
</dbReference>
<sequence>MQTVLEVGGLKLYYRTRQGLVKAVDGVSFTLKSGEVLAIVGESGSGKSSLGYAIMRLLPENVALYEGKIVLYDTDRAFDIVSLDEETLRREVRWKRISMVFQASMNAIDPVSTIGDFIYRILREHRPLNKNESLKLAADALKSVGLPATVLNMYPFELSGGMKQRVIIALAIIMRPLVVILDEPTSALDVITQANIISLLKELKRDTSMILITHDLALASEIADRIAVMYAGKIVEVGDIDDILTSPKHPYTMALLGSTPTLRQDKELGFIKGQVPSLINPPPGCRFHPRCPFAMDVCSKEEPPEAELARGHKVSCWLVRS</sequence>
<dbReference type="InterPro" id="IPR013563">
    <property type="entry name" value="Oligopep_ABC_C"/>
</dbReference>
<dbReference type="PATRIC" id="fig|768679.9.peg.89"/>
<dbReference type="SUPFAM" id="SSF52540">
    <property type="entry name" value="P-loop containing nucleoside triphosphate hydrolases"/>
    <property type="match status" value="1"/>
</dbReference>
<dbReference type="Pfam" id="PF08352">
    <property type="entry name" value="oligo_HPY"/>
    <property type="match status" value="1"/>
</dbReference>
<dbReference type="CDD" id="cd03257">
    <property type="entry name" value="ABC_NikE_OppD_transporters"/>
    <property type="match status" value="1"/>
</dbReference>
<dbReference type="InterPro" id="IPR003439">
    <property type="entry name" value="ABC_transporter-like_ATP-bd"/>
</dbReference>
<dbReference type="PROSITE" id="PS50893">
    <property type="entry name" value="ABC_TRANSPORTER_2"/>
    <property type="match status" value="1"/>
</dbReference>
<evidence type="ECO:0000259" key="4">
    <source>
        <dbReference type="PROSITE" id="PS50893"/>
    </source>
</evidence>
<keyword evidence="2" id="KW-0547">Nucleotide-binding</keyword>